<reference evidence="9 10" key="1">
    <citation type="submission" date="2021-04" db="EMBL/GenBank/DDBJ databases">
        <authorList>
            <person name="Bliznina A."/>
        </authorList>
    </citation>
    <scope>NUCLEOTIDE SEQUENCE [LARGE SCALE GENOMIC DNA]</scope>
</reference>
<keyword evidence="4" id="KW-0592">Phosphate transport</keyword>
<evidence type="ECO:0000256" key="7">
    <source>
        <dbReference type="ARBA" id="ARBA00023136"/>
    </source>
</evidence>
<comment type="subcellular location">
    <subcellularLocation>
        <location evidence="1">Membrane</location>
        <topology evidence="1">Multi-pass membrane protein</topology>
    </subcellularLocation>
</comment>
<dbReference type="PANTHER" id="PTHR11101:SF80">
    <property type="entry name" value="PHOSPHATE TRANSPORTER"/>
    <property type="match status" value="1"/>
</dbReference>
<protein>
    <submittedName>
        <fullName evidence="9">Oidioi.mRNA.OKI2018_I69.chr2.g7402.t1.cds</fullName>
    </submittedName>
</protein>
<evidence type="ECO:0000256" key="8">
    <source>
        <dbReference type="SAM" id="Phobius"/>
    </source>
</evidence>
<evidence type="ECO:0000256" key="3">
    <source>
        <dbReference type="ARBA" id="ARBA00022448"/>
    </source>
</evidence>
<evidence type="ECO:0000256" key="2">
    <source>
        <dbReference type="ARBA" id="ARBA00009916"/>
    </source>
</evidence>
<evidence type="ECO:0000256" key="4">
    <source>
        <dbReference type="ARBA" id="ARBA00022592"/>
    </source>
</evidence>
<evidence type="ECO:0000256" key="1">
    <source>
        <dbReference type="ARBA" id="ARBA00004141"/>
    </source>
</evidence>
<keyword evidence="5 8" id="KW-0812">Transmembrane</keyword>
<comment type="similarity">
    <text evidence="2">Belongs to the inorganic phosphate transporter (PiT) (TC 2.A.20) family.</text>
</comment>
<feature type="transmembrane region" description="Helical" evidence="8">
    <location>
        <begin position="47"/>
        <end position="68"/>
    </location>
</feature>
<name>A0ABN7T6J8_OIKDI</name>
<dbReference type="Pfam" id="PF01384">
    <property type="entry name" value="PHO4"/>
    <property type="match status" value="1"/>
</dbReference>
<evidence type="ECO:0000313" key="10">
    <source>
        <dbReference type="Proteomes" id="UP001158576"/>
    </source>
</evidence>
<organism evidence="9 10">
    <name type="scientific">Oikopleura dioica</name>
    <name type="common">Tunicate</name>
    <dbReference type="NCBI Taxonomy" id="34765"/>
    <lineage>
        <taxon>Eukaryota</taxon>
        <taxon>Metazoa</taxon>
        <taxon>Chordata</taxon>
        <taxon>Tunicata</taxon>
        <taxon>Appendicularia</taxon>
        <taxon>Copelata</taxon>
        <taxon>Oikopleuridae</taxon>
        <taxon>Oikopleura</taxon>
    </lineage>
</organism>
<proteinExistence type="inferred from homology"/>
<evidence type="ECO:0000256" key="6">
    <source>
        <dbReference type="ARBA" id="ARBA00022989"/>
    </source>
</evidence>
<keyword evidence="6 8" id="KW-1133">Transmembrane helix</keyword>
<keyword evidence="3" id="KW-0813">Transport</keyword>
<dbReference type="InterPro" id="IPR001204">
    <property type="entry name" value="Phos_transporter"/>
</dbReference>
<dbReference type="EMBL" id="OU015567">
    <property type="protein sequence ID" value="CAG5113283.1"/>
    <property type="molecule type" value="Genomic_DNA"/>
</dbReference>
<keyword evidence="7 8" id="KW-0472">Membrane</keyword>
<evidence type="ECO:0000313" key="9">
    <source>
        <dbReference type="EMBL" id="CAG5113283.1"/>
    </source>
</evidence>
<dbReference type="PANTHER" id="PTHR11101">
    <property type="entry name" value="PHOSPHATE TRANSPORTER"/>
    <property type="match status" value="1"/>
</dbReference>
<sequence length="72" mass="7801">MAGLTVLLGSNYGIPLSTTHCKVGAVVAVSLIHNRNAVSWRTFGNIAWAWIVTLPVSGAISAFFYWLIIKLL</sequence>
<gene>
    <name evidence="9" type="ORF">OKIOD_LOCUS16167</name>
</gene>
<accession>A0ABN7T6J8</accession>
<evidence type="ECO:0000256" key="5">
    <source>
        <dbReference type="ARBA" id="ARBA00022692"/>
    </source>
</evidence>
<keyword evidence="10" id="KW-1185">Reference proteome</keyword>
<dbReference type="Proteomes" id="UP001158576">
    <property type="component" value="Chromosome 2"/>
</dbReference>